<reference evidence="1 2" key="1">
    <citation type="journal article" date="2013" name="PLoS Genet.">
        <title>The genome and development-dependent transcriptomes of Pyronema confluens: a window into fungal evolution.</title>
        <authorList>
            <person name="Traeger S."/>
            <person name="Altegoer F."/>
            <person name="Freitag M."/>
            <person name="Gabaldon T."/>
            <person name="Kempken F."/>
            <person name="Kumar A."/>
            <person name="Marcet-Houben M."/>
            <person name="Poggeler S."/>
            <person name="Stajich J.E."/>
            <person name="Nowrousian M."/>
        </authorList>
    </citation>
    <scope>NUCLEOTIDE SEQUENCE [LARGE SCALE GENOMIC DNA]</scope>
    <source>
        <strain evidence="2">CBS 100304</strain>
        <tissue evidence="1">Vegetative mycelium</tissue>
    </source>
</reference>
<dbReference type="OrthoDB" id="10432573at2759"/>
<evidence type="ECO:0000313" key="2">
    <source>
        <dbReference type="Proteomes" id="UP000018144"/>
    </source>
</evidence>
<sequence length="299" mass="35056">MVHSQWAQKMYNIAWNKAAQKLNEWTAEKTGEIEELRSVLSEAHYAINRFCHSKRLYQDIDYAKFDTFLQALRDFLPKCKDVYPGVFETYEVGVIMIERYGLDGQRLQPFWFHAIERSEQRNREMVADSDTILMTVPEFYKHRGYKEDDEETQRLFRDVIAFGEEFVRKVADDNDGVIESLELLFSENESLLKRVAIHCCVEERLFHPIYPIFLNGSVYIDLIGPHPVVAEGYTSLVQNDVNRLKDILKAKESGEMVQKGSDKRDDLKRKRVEDLDRDKDMVKLVKVVHGESMDEMDLD</sequence>
<organism evidence="1 2">
    <name type="scientific">Pyronema omphalodes (strain CBS 100304)</name>
    <name type="common">Pyronema confluens</name>
    <dbReference type="NCBI Taxonomy" id="1076935"/>
    <lineage>
        <taxon>Eukaryota</taxon>
        <taxon>Fungi</taxon>
        <taxon>Dikarya</taxon>
        <taxon>Ascomycota</taxon>
        <taxon>Pezizomycotina</taxon>
        <taxon>Pezizomycetes</taxon>
        <taxon>Pezizales</taxon>
        <taxon>Pyronemataceae</taxon>
        <taxon>Pyronema</taxon>
    </lineage>
</organism>
<keyword evidence="2" id="KW-1185">Reference proteome</keyword>
<proteinExistence type="predicted"/>
<gene>
    <name evidence="1" type="ORF">PCON_05882</name>
</gene>
<dbReference type="Proteomes" id="UP000018144">
    <property type="component" value="Unassembled WGS sequence"/>
</dbReference>
<dbReference type="EMBL" id="HF935285">
    <property type="protein sequence ID" value="CCX06295.1"/>
    <property type="molecule type" value="Genomic_DNA"/>
</dbReference>
<accession>U4KXQ5</accession>
<protein>
    <submittedName>
        <fullName evidence="1">Uncharacterized protein</fullName>
    </submittedName>
</protein>
<dbReference type="AlphaFoldDB" id="U4KXQ5"/>
<evidence type="ECO:0000313" key="1">
    <source>
        <dbReference type="EMBL" id="CCX06295.1"/>
    </source>
</evidence>
<name>U4KXQ5_PYROM</name>